<sequence length="148" mass="16972">MLAIKLKLIGKKGQHSFRVIIQEKRSKLQGKFTDDLGWYNPHTNEIKINQERLKYWLDSGAQPTETVNKLIKQTKTSEIESFAGRTRPKKKKKERAKEGQAVEAPTVETPVVEVKEEAPVEEVKELEETPVEEAPKEEEVSTDESKEE</sequence>
<dbReference type="PANTHER" id="PTHR12919">
    <property type="entry name" value="30S RIBOSOMAL PROTEIN S16"/>
    <property type="match status" value="1"/>
</dbReference>
<dbReference type="Proteomes" id="UP000230776">
    <property type="component" value="Unassembled WGS sequence"/>
</dbReference>
<accession>A0A2H0VHC3</accession>
<comment type="caution">
    <text evidence="5">The sequence shown here is derived from an EMBL/GenBank/DDBJ whole genome shotgun (WGS) entry which is preliminary data.</text>
</comment>
<evidence type="ECO:0000256" key="4">
    <source>
        <dbReference type="SAM" id="MobiDB-lite"/>
    </source>
</evidence>
<gene>
    <name evidence="3 5" type="primary">rpsP</name>
    <name evidence="5" type="ORF">COT88_01055</name>
</gene>
<evidence type="ECO:0000256" key="3">
    <source>
        <dbReference type="HAMAP-Rule" id="MF_00385"/>
    </source>
</evidence>
<name>A0A2H0VHC3_9BACT</name>
<dbReference type="HAMAP" id="MF_00385">
    <property type="entry name" value="Ribosomal_bS16"/>
    <property type="match status" value="1"/>
</dbReference>
<dbReference type="GO" id="GO:0003735">
    <property type="term" value="F:structural constituent of ribosome"/>
    <property type="evidence" value="ECO:0007669"/>
    <property type="project" value="InterPro"/>
</dbReference>
<dbReference type="Pfam" id="PF00886">
    <property type="entry name" value="Ribosomal_S16"/>
    <property type="match status" value="1"/>
</dbReference>
<protein>
    <recommendedName>
        <fullName evidence="3">Small ribosomal subunit protein bS16</fullName>
    </recommendedName>
</protein>
<dbReference type="PANTHER" id="PTHR12919:SF20">
    <property type="entry name" value="SMALL RIBOSOMAL SUBUNIT PROTEIN BS16M"/>
    <property type="match status" value="1"/>
</dbReference>
<proteinExistence type="inferred from homology"/>
<feature type="compositionally biased region" description="Basic and acidic residues" evidence="4">
    <location>
        <begin position="113"/>
        <end position="139"/>
    </location>
</feature>
<dbReference type="InterPro" id="IPR023803">
    <property type="entry name" value="Ribosomal_bS16_dom_sf"/>
</dbReference>
<dbReference type="GO" id="GO:0005737">
    <property type="term" value="C:cytoplasm"/>
    <property type="evidence" value="ECO:0007669"/>
    <property type="project" value="UniProtKB-ARBA"/>
</dbReference>
<dbReference type="EMBL" id="PFAG01000013">
    <property type="protein sequence ID" value="PIR98514.1"/>
    <property type="molecule type" value="Genomic_DNA"/>
</dbReference>
<evidence type="ECO:0000256" key="1">
    <source>
        <dbReference type="ARBA" id="ARBA00022980"/>
    </source>
</evidence>
<dbReference type="InterPro" id="IPR000307">
    <property type="entry name" value="Ribosomal_bS16"/>
</dbReference>
<dbReference type="AlphaFoldDB" id="A0A2H0VHC3"/>
<comment type="similarity">
    <text evidence="3">Belongs to the bacterial ribosomal protein bS16 family.</text>
</comment>
<dbReference type="GO" id="GO:0015935">
    <property type="term" value="C:small ribosomal subunit"/>
    <property type="evidence" value="ECO:0007669"/>
    <property type="project" value="TreeGrafter"/>
</dbReference>
<evidence type="ECO:0000313" key="6">
    <source>
        <dbReference type="Proteomes" id="UP000230776"/>
    </source>
</evidence>
<organism evidence="5 6">
    <name type="scientific">Candidatus Colwellbacteria bacterium CG10_big_fil_rev_8_21_14_0_10_41_28</name>
    <dbReference type="NCBI Taxonomy" id="1974539"/>
    <lineage>
        <taxon>Bacteria</taxon>
        <taxon>Candidatus Colwelliibacteriota</taxon>
    </lineage>
</organism>
<evidence type="ECO:0000313" key="5">
    <source>
        <dbReference type="EMBL" id="PIR98514.1"/>
    </source>
</evidence>
<dbReference type="Gene3D" id="3.30.1320.10">
    <property type="match status" value="1"/>
</dbReference>
<keyword evidence="1 3" id="KW-0689">Ribosomal protein</keyword>
<feature type="compositionally biased region" description="Low complexity" evidence="4">
    <location>
        <begin position="102"/>
        <end position="112"/>
    </location>
</feature>
<dbReference type="SUPFAM" id="SSF54565">
    <property type="entry name" value="Ribosomal protein S16"/>
    <property type="match status" value="1"/>
</dbReference>
<dbReference type="GO" id="GO:0006412">
    <property type="term" value="P:translation"/>
    <property type="evidence" value="ECO:0007669"/>
    <property type="project" value="UniProtKB-UniRule"/>
</dbReference>
<keyword evidence="2 3" id="KW-0687">Ribonucleoprotein</keyword>
<evidence type="ECO:0000256" key="2">
    <source>
        <dbReference type="ARBA" id="ARBA00023274"/>
    </source>
</evidence>
<dbReference type="NCBIfam" id="TIGR00002">
    <property type="entry name" value="S16"/>
    <property type="match status" value="1"/>
</dbReference>
<reference evidence="6" key="1">
    <citation type="submission" date="2017-09" db="EMBL/GenBank/DDBJ databases">
        <title>Depth-based differentiation of microbial function through sediment-hosted aquifers and enrichment of novel symbionts in the deep terrestrial subsurface.</title>
        <authorList>
            <person name="Probst A.J."/>
            <person name="Ladd B."/>
            <person name="Jarett J.K."/>
            <person name="Geller-Mcgrath D.E."/>
            <person name="Sieber C.M.K."/>
            <person name="Emerson J.B."/>
            <person name="Anantharaman K."/>
            <person name="Thomas B.C."/>
            <person name="Malmstrom R."/>
            <person name="Stieglmeier M."/>
            <person name="Klingl A."/>
            <person name="Woyke T."/>
            <person name="Ryan C.M."/>
            <person name="Banfield J.F."/>
        </authorList>
    </citation>
    <scope>NUCLEOTIDE SEQUENCE [LARGE SCALE GENOMIC DNA]</scope>
</reference>
<feature type="region of interest" description="Disordered" evidence="4">
    <location>
        <begin position="78"/>
        <end position="148"/>
    </location>
</feature>